<sequence length="242" mass="26049">MKLLVISLVLAAAYASSHDRSPDIIPIDGGVKGDGISTLYWDCCSPSCASDRVIQTKNKIPVQTCQKDGITPSRKEDNTKSGCMKGGTAYPCTNQSPYLVNETLAFGFSASSFHGGAETSHCCLCVLLSFKDHLAGKQMLVQLINTGSDLGHNHFDLAIPGGGVGLFNMGCTYQWGAPVNGWGERYGGVTSIEECDELPDVLQEGCRFRFTFLEGDDNPALSFYQVKCPAELIDISKCGDRD</sequence>
<proteinExistence type="evidence at transcript level"/>
<dbReference type="GO" id="GO:0030245">
    <property type="term" value="P:cellulose catabolic process"/>
    <property type="evidence" value="ECO:0007669"/>
    <property type="project" value="UniProtKB-KW"/>
</dbReference>
<evidence type="ECO:0000256" key="1">
    <source>
        <dbReference type="ARBA" id="ARBA00000966"/>
    </source>
</evidence>
<comment type="catalytic activity">
    <reaction evidence="1">
        <text>Endohydrolysis of (1-&gt;4)-beta-D-glucosidic linkages in cellulose, lichenin and cereal beta-D-glucans.</text>
        <dbReference type="EC" id="3.2.1.4"/>
    </reaction>
</comment>
<dbReference type="GO" id="GO:0008810">
    <property type="term" value="F:cellulase activity"/>
    <property type="evidence" value="ECO:0007669"/>
    <property type="project" value="UniProtKB-EC"/>
</dbReference>
<feature type="signal peptide" evidence="9">
    <location>
        <begin position="1"/>
        <end position="15"/>
    </location>
</feature>
<evidence type="ECO:0000256" key="4">
    <source>
        <dbReference type="ARBA" id="ARBA00022801"/>
    </source>
</evidence>
<dbReference type="SUPFAM" id="SSF50685">
    <property type="entry name" value="Barwin-like endoglucanases"/>
    <property type="match status" value="1"/>
</dbReference>
<dbReference type="OrthoDB" id="10035502at2759"/>
<feature type="domain" description="Glycosyl hydrolases family 45 active site" evidence="10">
    <location>
        <begin position="35"/>
        <end position="238"/>
    </location>
</feature>
<dbReference type="EC" id="3.2.1.4" evidence="3"/>
<evidence type="ECO:0000259" key="10">
    <source>
        <dbReference type="Pfam" id="PF02015"/>
    </source>
</evidence>
<gene>
    <name evidence="11" type="primary">GH45-10</name>
</gene>
<dbReference type="Gene3D" id="2.40.40.10">
    <property type="entry name" value="RlpA-like domain"/>
    <property type="match status" value="1"/>
</dbReference>
<comment type="similarity">
    <text evidence="2">Belongs to the glycosyl hydrolase 45 (cellulase K) family.</text>
</comment>
<keyword evidence="7" id="KW-0326">Glycosidase</keyword>
<dbReference type="PANTHER" id="PTHR39730">
    <property type="entry name" value="ENDOGLUCANASE 1"/>
    <property type="match status" value="1"/>
</dbReference>
<dbReference type="AlphaFoldDB" id="A0A4D6Q7T7"/>
<evidence type="ECO:0000256" key="6">
    <source>
        <dbReference type="ARBA" id="ARBA00023277"/>
    </source>
</evidence>
<evidence type="ECO:0000256" key="9">
    <source>
        <dbReference type="SAM" id="SignalP"/>
    </source>
</evidence>
<evidence type="ECO:0000256" key="5">
    <source>
        <dbReference type="ARBA" id="ARBA00023001"/>
    </source>
</evidence>
<keyword evidence="8" id="KW-0624">Polysaccharide degradation</keyword>
<name>A0A4D6Q7T7_LEPDE</name>
<dbReference type="InterPro" id="IPR036908">
    <property type="entry name" value="RlpA-like_sf"/>
</dbReference>
<keyword evidence="4 11" id="KW-0378">Hydrolase</keyword>
<reference evidence="11" key="1">
    <citation type="journal article" date="2019" name="BMC Evol. Biol.">
        <title>Functional diversification of horizontally acquired glycoside hydrolase family 45 (GH45) proteins in Phytophaga beetles.</title>
        <authorList>
            <person name="Busch A."/>
            <person name="Danchin E.G.J."/>
            <person name="Pauchet Y."/>
        </authorList>
    </citation>
    <scope>NUCLEOTIDE SEQUENCE</scope>
</reference>
<evidence type="ECO:0000256" key="2">
    <source>
        <dbReference type="ARBA" id="ARBA00007793"/>
    </source>
</evidence>
<dbReference type="InterPro" id="IPR052288">
    <property type="entry name" value="GH45_Enzymes"/>
</dbReference>
<dbReference type="PANTHER" id="PTHR39730:SF1">
    <property type="entry name" value="ENDOGLUCANASE 1"/>
    <property type="match status" value="1"/>
</dbReference>
<accession>A0A4D6Q7T7</accession>
<dbReference type="Pfam" id="PF02015">
    <property type="entry name" value="Glyco_hydro_45"/>
    <property type="match status" value="1"/>
</dbReference>
<evidence type="ECO:0000256" key="8">
    <source>
        <dbReference type="ARBA" id="ARBA00023326"/>
    </source>
</evidence>
<keyword evidence="9" id="KW-0732">Signal</keyword>
<protein>
    <recommendedName>
        <fullName evidence="3">cellulase</fullName>
        <ecNumber evidence="3">3.2.1.4</ecNumber>
    </recommendedName>
</protein>
<feature type="chain" id="PRO_5020022696" description="cellulase" evidence="9">
    <location>
        <begin position="16"/>
        <end position="242"/>
    </location>
</feature>
<evidence type="ECO:0000313" key="11">
    <source>
        <dbReference type="EMBL" id="QCF40865.1"/>
    </source>
</evidence>
<evidence type="ECO:0000256" key="3">
    <source>
        <dbReference type="ARBA" id="ARBA00012601"/>
    </source>
</evidence>
<keyword evidence="6" id="KW-0119">Carbohydrate metabolism</keyword>
<dbReference type="EMBL" id="MH892460">
    <property type="protein sequence ID" value="QCF40865.1"/>
    <property type="molecule type" value="mRNA"/>
</dbReference>
<evidence type="ECO:0000256" key="7">
    <source>
        <dbReference type="ARBA" id="ARBA00023295"/>
    </source>
</evidence>
<keyword evidence="5" id="KW-0136">Cellulose degradation</keyword>
<organism evidence="11">
    <name type="scientific">Leptinotarsa decemlineata</name>
    <name type="common">Colorado potato beetle</name>
    <name type="synonym">Doryphora decemlineata</name>
    <dbReference type="NCBI Taxonomy" id="7539"/>
    <lineage>
        <taxon>Eukaryota</taxon>
        <taxon>Metazoa</taxon>
        <taxon>Ecdysozoa</taxon>
        <taxon>Arthropoda</taxon>
        <taxon>Hexapoda</taxon>
        <taxon>Insecta</taxon>
        <taxon>Pterygota</taxon>
        <taxon>Neoptera</taxon>
        <taxon>Endopterygota</taxon>
        <taxon>Coleoptera</taxon>
        <taxon>Polyphaga</taxon>
        <taxon>Cucujiformia</taxon>
        <taxon>Chrysomeloidea</taxon>
        <taxon>Chrysomelidae</taxon>
        <taxon>Chrysomelinae</taxon>
        <taxon>Doryphorini</taxon>
        <taxon>Leptinotarsa</taxon>
    </lineage>
</organism>
<dbReference type="InterPro" id="IPR000334">
    <property type="entry name" value="Glyco_hydro_45"/>
</dbReference>